<name>A0AAW2UQQ8_SESRA</name>
<accession>A0AAW2UQQ8</accession>
<reference evidence="1" key="2">
    <citation type="journal article" date="2024" name="Plant">
        <title>Genomic evolution and insights into agronomic trait innovations of Sesamum species.</title>
        <authorList>
            <person name="Miao H."/>
            <person name="Wang L."/>
            <person name="Qu L."/>
            <person name="Liu H."/>
            <person name="Sun Y."/>
            <person name="Le M."/>
            <person name="Wang Q."/>
            <person name="Wei S."/>
            <person name="Zheng Y."/>
            <person name="Lin W."/>
            <person name="Duan Y."/>
            <person name="Cao H."/>
            <person name="Xiong S."/>
            <person name="Wang X."/>
            <person name="Wei L."/>
            <person name="Li C."/>
            <person name="Ma Q."/>
            <person name="Ju M."/>
            <person name="Zhao R."/>
            <person name="Li G."/>
            <person name="Mu C."/>
            <person name="Tian Q."/>
            <person name="Mei H."/>
            <person name="Zhang T."/>
            <person name="Gao T."/>
            <person name="Zhang H."/>
        </authorList>
    </citation>
    <scope>NUCLEOTIDE SEQUENCE</scope>
    <source>
        <strain evidence="1">G02</strain>
    </source>
</reference>
<protein>
    <submittedName>
        <fullName evidence="1">Uncharacterized protein</fullName>
    </submittedName>
</protein>
<dbReference type="AlphaFoldDB" id="A0AAW2UQQ8"/>
<comment type="caution">
    <text evidence="1">The sequence shown here is derived from an EMBL/GenBank/DDBJ whole genome shotgun (WGS) entry which is preliminary data.</text>
</comment>
<evidence type="ECO:0000313" key="1">
    <source>
        <dbReference type="EMBL" id="KAL0419243.1"/>
    </source>
</evidence>
<sequence>MSIENDIEVSSRRGGVEPPQRLEEFASNSLFEVSASAKLMVKPSKLVASTELVEVN</sequence>
<reference evidence="1" key="1">
    <citation type="submission" date="2020-06" db="EMBL/GenBank/DDBJ databases">
        <authorList>
            <person name="Li T."/>
            <person name="Hu X."/>
            <person name="Zhang T."/>
            <person name="Song X."/>
            <person name="Zhang H."/>
            <person name="Dai N."/>
            <person name="Sheng W."/>
            <person name="Hou X."/>
            <person name="Wei L."/>
        </authorList>
    </citation>
    <scope>NUCLEOTIDE SEQUENCE</scope>
    <source>
        <strain evidence="1">G02</strain>
        <tissue evidence="1">Leaf</tissue>
    </source>
</reference>
<gene>
    <name evidence="1" type="ORF">Sradi_1337800</name>
</gene>
<proteinExistence type="predicted"/>
<dbReference type="EMBL" id="JACGWJ010000005">
    <property type="protein sequence ID" value="KAL0419243.1"/>
    <property type="molecule type" value="Genomic_DNA"/>
</dbReference>
<organism evidence="1">
    <name type="scientific">Sesamum radiatum</name>
    <name type="common">Black benniseed</name>
    <dbReference type="NCBI Taxonomy" id="300843"/>
    <lineage>
        <taxon>Eukaryota</taxon>
        <taxon>Viridiplantae</taxon>
        <taxon>Streptophyta</taxon>
        <taxon>Embryophyta</taxon>
        <taxon>Tracheophyta</taxon>
        <taxon>Spermatophyta</taxon>
        <taxon>Magnoliopsida</taxon>
        <taxon>eudicotyledons</taxon>
        <taxon>Gunneridae</taxon>
        <taxon>Pentapetalae</taxon>
        <taxon>asterids</taxon>
        <taxon>lamiids</taxon>
        <taxon>Lamiales</taxon>
        <taxon>Pedaliaceae</taxon>
        <taxon>Sesamum</taxon>
    </lineage>
</organism>